<evidence type="ECO:0000313" key="2">
    <source>
        <dbReference type="Proteomes" id="UP000001998"/>
    </source>
</evidence>
<evidence type="ECO:0000313" key="1">
    <source>
        <dbReference type="EMBL" id="ABR10553.1"/>
    </source>
</evidence>
<proteinExistence type="predicted"/>
<dbReference type="KEGG" id="vg:5291057"/>
<reference evidence="1 2" key="1">
    <citation type="submission" date="2007-05" db="EMBL/GenBank/DDBJ databases">
        <title>Complete genomic sequence of phage BcepNY3, a new member of the Burkholderia phage Bcep781 family.</title>
        <authorList>
            <person name="Summer E.J."/>
            <person name="Orchard R.C."/>
            <person name="Attenhofer K."/>
            <person name="Coffey A."/>
            <person name="Gill J.J."/>
            <person name="Gonzalez C.F."/>
            <person name="Young R."/>
        </authorList>
    </citation>
    <scope>NUCLEOTIDE SEQUENCE [LARGE SCALE GENOMIC DNA]</scope>
</reference>
<name>A6N3C6_9CAUD</name>
<organism evidence="1 2">
    <name type="scientific">Burkholderia phage BcepNY3</name>
    <dbReference type="NCBI Taxonomy" id="2881397"/>
    <lineage>
        <taxon>Viruses</taxon>
        <taxon>Duplodnaviria</taxon>
        <taxon>Heunggongvirae</taxon>
        <taxon>Uroviricota</taxon>
        <taxon>Caudoviricetes</taxon>
        <taxon>Naesvirus</taxon>
        <taxon>Naesvirus bcepNY3</taxon>
    </lineage>
</organism>
<dbReference type="GeneID" id="5291057"/>
<dbReference type="EMBL" id="EF602154">
    <property type="protein sequence ID" value="ABR10553.1"/>
    <property type="molecule type" value="Genomic_DNA"/>
</dbReference>
<keyword evidence="2" id="KW-1185">Reference proteome</keyword>
<sequence>MADLQPIKASLVADLVDLINENLADLLKVRTATCPDCGGSGTVGGERKWNDRGGTDVFDDGTLTTCVTCGGVGAIERFEIDHDLLKSRRFGRYVEGFDVKHGIIVPKMRSKDKAFAMLVKLLGFDKAVIEVANGASFVDTVSDEQRAVVVEQLKELAAMGLLDGR</sequence>
<protein>
    <submittedName>
        <fullName evidence="1">BcepNY3gp18</fullName>
    </submittedName>
</protein>
<accession>A6N3C6</accession>
<gene>
    <name evidence="1" type="ORF">BcepNY3gene18</name>
</gene>
<dbReference type="RefSeq" id="YP_001294856.1">
    <property type="nucleotide sequence ID" value="NC_009604.1"/>
</dbReference>
<dbReference type="Proteomes" id="UP000001998">
    <property type="component" value="Segment"/>
</dbReference>